<keyword evidence="1" id="KW-0028">Amino-acid biosynthesis</keyword>
<comment type="caution">
    <text evidence="7">The sequence shown here is derived from an EMBL/GenBank/DDBJ whole genome shotgun (WGS) entry which is preliminary data.</text>
</comment>
<accession>A0A368VDW9</accession>
<feature type="domain" description="Pyruvate carboxyltransferase" evidence="6">
    <location>
        <begin position="1"/>
        <end position="259"/>
    </location>
</feature>
<dbReference type="InterPro" id="IPR036230">
    <property type="entry name" value="LeuA_allosteric_dom_sf"/>
</dbReference>
<gene>
    <name evidence="7" type="ORF">DFO77_101139</name>
</gene>
<evidence type="ECO:0000256" key="5">
    <source>
        <dbReference type="RuleBase" id="RU003523"/>
    </source>
</evidence>
<dbReference type="PANTHER" id="PTHR10277:SF57">
    <property type="entry name" value="(R)-CITRAMALATE SYNTHASE CIMA"/>
    <property type="match status" value="1"/>
</dbReference>
<dbReference type="InterPro" id="IPR013785">
    <property type="entry name" value="Aldolase_TIM"/>
</dbReference>
<dbReference type="Proteomes" id="UP000252733">
    <property type="component" value="Unassembled WGS sequence"/>
</dbReference>
<evidence type="ECO:0000256" key="1">
    <source>
        <dbReference type="ARBA" id="ARBA00022605"/>
    </source>
</evidence>
<keyword evidence="3" id="KW-0464">Manganese</keyword>
<reference evidence="7 8" key="1">
    <citation type="submission" date="2018-07" db="EMBL/GenBank/DDBJ databases">
        <title>Freshwater and sediment microbial communities from various areas in North America, analyzing microbe dynamics in response to fracking.</title>
        <authorList>
            <person name="Lamendella R."/>
        </authorList>
    </citation>
    <scope>NUCLEOTIDE SEQUENCE [LARGE SCALE GENOMIC DNA]</scope>
    <source>
        <strain evidence="7 8">160A</strain>
    </source>
</reference>
<keyword evidence="8" id="KW-1185">Reference proteome</keyword>
<dbReference type="Gene3D" id="3.30.160.340">
    <property type="match status" value="1"/>
</dbReference>
<keyword evidence="4" id="KW-0100">Branched-chain amino acid biosynthesis</keyword>
<dbReference type="Pfam" id="PF00682">
    <property type="entry name" value="HMGL-like"/>
    <property type="match status" value="1"/>
</dbReference>
<evidence type="ECO:0000313" key="7">
    <source>
        <dbReference type="EMBL" id="RCW39369.1"/>
    </source>
</evidence>
<dbReference type="GO" id="GO:0009098">
    <property type="term" value="P:L-leucine biosynthetic process"/>
    <property type="evidence" value="ECO:0007669"/>
    <property type="project" value="InterPro"/>
</dbReference>
<evidence type="ECO:0000313" key="8">
    <source>
        <dbReference type="Proteomes" id="UP000252733"/>
    </source>
</evidence>
<dbReference type="PROSITE" id="PS00815">
    <property type="entry name" value="AIPM_HOMOCIT_SYNTH_1"/>
    <property type="match status" value="1"/>
</dbReference>
<dbReference type="InterPro" id="IPR013709">
    <property type="entry name" value="2-isopropylmalate_synth_dimer"/>
</dbReference>
<dbReference type="InterPro" id="IPR054691">
    <property type="entry name" value="LeuA/HCS_post-cat"/>
</dbReference>
<proteinExistence type="inferred from homology"/>
<evidence type="ECO:0000256" key="2">
    <source>
        <dbReference type="ARBA" id="ARBA00022679"/>
    </source>
</evidence>
<keyword evidence="2 5" id="KW-0808">Transferase</keyword>
<dbReference type="Pfam" id="PF22617">
    <property type="entry name" value="HCS_D2"/>
    <property type="match status" value="1"/>
</dbReference>
<dbReference type="SUPFAM" id="SSF110921">
    <property type="entry name" value="2-isopropylmalate synthase LeuA, allosteric (dimerisation) domain"/>
    <property type="match status" value="1"/>
</dbReference>
<name>A0A368VDW9_9BACT</name>
<dbReference type="Gene3D" id="3.20.20.70">
    <property type="entry name" value="Aldolase class I"/>
    <property type="match status" value="1"/>
</dbReference>
<dbReference type="GO" id="GO:0003852">
    <property type="term" value="F:2-isopropylmalate synthase activity"/>
    <property type="evidence" value="ECO:0007669"/>
    <property type="project" value="InterPro"/>
</dbReference>
<protein>
    <submittedName>
        <fullName evidence="7">D-citramalate synthase</fullName>
    </submittedName>
</protein>
<dbReference type="EMBL" id="QPIZ01000001">
    <property type="protein sequence ID" value="RCW39369.1"/>
    <property type="molecule type" value="Genomic_DNA"/>
</dbReference>
<dbReference type="Gene3D" id="3.30.160.740">
    <property type="match status" value="1"/>
</dbReference>
<dbReference type="SMART" id="SM00917">
    <property type="entry name" value="LeuA_dimer"/>
    <property type="match status" value="1"/>
</dbReference>
<dbReference type="PANTHER" id="PTHR10277">
    <property type="entry name" value="HOMOCITRATE SYNTHASE-RELATED"/>
    <property type="match status" value="1"/>
</dbReference>
<dbReference type="Pfam" id="PF08502">
    <property type="entry name" value="LeuA_dimer"/>
    <property type="match status" value="1"/>
</dbReference>
<evidence type="ECO:0000259" key="6">
    <source>
        <dbReference type="PROSITE" id="PS50991"/>
    </source>
</evidence>
<dbReference type="PROSITE" id="PS50991">
    <property type="entry name" value="PYR_CT"/>
    <property type="match status" value="1"/>
</dbReference>
<evidence type="ECO:0000256" key="3">
    <source>
        <dbReference type="ARBA" id="ARBA00023211"/>
    </source>
</evidence>
<comment type="similarity">
    <text evidence="5">Belongs to the alpha-IPM synthase/homocitrate synthase family.</text>
</comment>
<evidence type="ECO:0000256" key="4">
    <source>
        <dbReference type="ARBA" id="ARBA00023304"/>
    </source>
</evidence>
<sequence length="508" mass="56848">MDTTLRDGEQTTGVSFNDAEKLAIARLLLEEVKVDRIEVASARVSDGELKAVKRLTKWAESHNCLDRIEVLGFVDNNISLDWIQEAGGRVLNLLTKGSLKHLTGQLRKTKEQHLGDIEKVIEEAERRGIMVNVYLEDWSNGMLNSPEYVEFMVNGLSKTAVHRIMLPDTLGILNPDQTYEFCKSMTDKFPDVHFDYHSHNDYDLAVANVYYAIKAGVKGIHTTVNGLGERAGNAPLASIIGVMNDHLKVKPHIEESKLTKISSMVETFSGVRIPANKPLTGENVFTQCSGVHADGDNKDNLYFNNLLPERFGRVRRYALGKTSGKANIKKNLEDLGIELGPEDMKKVTKRVIELGDKKENVTPEDLPYIISDVLKTEQVVKRIKLKNYHLSLVQGLKPVATVSLQINKDTYNETSVGDGQYDAFMKALWLIYEKLGKEHPVLSDYEVSIPPGGKTDALVETVITWEYKSQEFKTRGLDADQTEAAIKATLRMLNIIENKEHGVVINGK</sequence>
<dbReference type="InterPro" id="IPR000891">
    <property type="entry name" value="PYR_CT"/>
</dbReference>
<organism evidence="7 8">
    <name type="scientific">Marinilabilia salmonicolor</name>
    <dbReference type="NCBI Taxonomy" id="989"/>
    <lineage>
        <taxon>Bacteria</taxon>
        <taxon>Pseudomonadati</taxon>
        <taxon>Bacteroidota</taxon>
        <taxon>Bacteroidia</taxon>
        <taxon>Marinilabiliales</taxon>
        <taxon>Marinilabiliaceae</taxon>
        <taxon>Marinilabilia</taxon>
    </lineage>
</organism>
<dbReference type="SUPFAM" id="SSF51569">
    <property type="entry name" value="Aldolase"/>
    <property type="match status" value="1"/>
</dbReference>
<dbReference type="InterPro" id="IPR050073">
    <property type="entry name" value="2-IPM_HCS-like"/>
</dbReference>
<dbReference type="AlphaFoldDB" id="A0A368VDW9"/>
<dbReference type="InterPro" id="IPR002034">
    <property type="entry name" value="AIPM/Hcit_synth_CS"/>
</dbReference>